<name>L8GI48_ACACF</name>
<dbReference type="Pfam" id="PF13532">
    <property type="entry name" value="2OG-FeII_Oxy_2"/>
    <property type="match status" value="1"/>
</dbReference>
<organism evidence="2 3">
    <name type="scientific">Acanthamoeba castellanii (strain ATCC 30010 / Neff)</name>
    <dbReference type="NCBI Taxonomy" id="1257118"/>
    <lineage>
        <taxon>Eukaryota</taxon>
        <taxon>Amoebozoa</taxon>
        <taxon>Discosea</taxon>
        <taxon>Longamoebia</taxon>
        <taxon>Centramoebida</taxon>
        <taxon>Acanthamoebidae</taxon>
        <taxon>Acanthamoeba</taxon>
    </lineage>
</organism>
<dbReference type="GeneID" id="14912950"/>
<dbReference type="RefSeq" id="XP_004334446.1">
    <property type="nucleotide sequence ID" value="XM_004334398.1"/>
</dbReference>
<dbReference type="KEGG" id="acan:ACA1_324790"/>
<dbReference type="InterPro" id="IPR032854">
    <property type="entry name" value="ALKBH3"/>
</dbReference>
<keyword evidence="3" id="KW-1185">Reference proteome</keyword>
<protein>
    <submittedName>
        <fullName evidence="2">DNA repair family protein</fullName>
    </submittedName>
</protein>
<dbReference type="EMBL" id="KB008116">
    <property type="protein sequence ID" value="ELR12433.1"/>
    <property type="molecule type" value="Genomic_DNA"/>
</dbReference>
<dbReference type="STRING" id="1257118.L8GI48"/>
<dbReference type="AlphaFoldDB" id="L8GI48"/>
<dbReference type="OrthoDB" id="445341at2759"/>
<feature type="domain" description="Fe2OG dioxygenase" evidence="1">
    <location>
        <begin position="24"/>
        <end position="122"/>
    </location>
</feature>
<dbReference type="VEuPathDB" id="AmoebaDB:ACA1_324790"/>
<proteinExistence type="predicted"/>
<dbReference type="InterPro" id="IPR005123">
    <property type="entry name" value="Oxoglu/Fe-dep_dioxygenase_dom"/>
</dbReference>
<dbReference type="PANTHER" id="PTHR31212">
    <property type="entry name" value="ALPHA-KETOGLUTARATE-DEPENDENT DIOXYGENASE ALKB HOMOLOG 3"/>
    <property type="match status" value="1"/>
</dbReference>
<dbReference type="PROSITE" id="PS51471">
    <property type="entry name" value="FE2OG_OXY"/>
    <property type="match status" value="1"/>
</dbReference>
<dbReference type="GO" id="GO:0006307">
    <property type="term" value="P:DNA alkylation repair"/>
    <property type="evidence" value="ECO:0007669"/>
    <property type="project" value="InterPro"/>
</dbReference>
<dbReference type="InterPro" id="IPR037151">
    <property type="entry name" value="AlkB-like_sf"/>
</dbReference>
<dbReference type="Gene3D" id="2.60.120.590">
    <property type="entry name" value="Alpha-ketoglutarate-dependent dioxygenase AlkB-like"/>
    <property type="match status" value="1"/>
</dbReference>
<sequence>MTVHPMTDTLQEITNLVNAKCGRTFDVLLLNFYKDGSDYISLHSDDETSIDRTAIASLSLGASRIFRLKQKGAKGIDRVDFLLESGDLLLMKDKCQDDLKHTVPKSSKVTEGRINLTFRVSRA</sequence>
<dbReference type="GO" id="GO:0051213">
    <property type="term" value="F:dioxygenase activity"/>
    <property type="evidence" value="ECO:0007669"/>
    <property type="project" value="InterPro"/>
</dbReference>
<evidence type="ECO:0000313" key="2">
    <source>
        <dbReference type="EMBL" id="ELR12433.1"/>
    </source>
</evidence>
<dbReference type="InterPro" id="IPR027450">
    <property type="entry name" value="AlkB-like"/>
</dbReference>
<gene>
    <name evidence="2" type="ORF">ACA1_324790</name>
</gene>
<evidence type="ECO:0000313" key="3">
    <source>
        <dbReference type="Proteomes" id="UP000011083"/>
    </source>
</evidence>
<dbReference type="Proteomes" id="UP000011083">
    <property type="component" value="Unassembled WGS sequence"/>
</dbReference>
<evidence type="ECO:0000259" key="1">
    <source>
        <dbReference type="PROSITE" id="PS51471"/>
    </source>
</evidence>
<dbReference type="OMA" id="CDDEREM"/>
<accession>L8GI48</accession>
<dbReference type="SUPFAM" id="SSF51197">
    <property type="entry name" value="Clavaminate synthase-like"/>
    <property type="match status" value="1"/>
</dbReference>
<dbReference type="PANTHER" id="PTHR31212:SF4">
    <property type="entry name" value="ALPHA-KETOGLUTARATE-DEPENDENT DIOXYGENASE ALKB HOMOLOG 3"/>
    <property type="match status" value="1"/>
</dbReference>
<reference evidence="2 3" key="1">
    <citation type="journal article" date="2013" name="Genome Biol.">
        <title>Genome of Acanthamoeba castellanii highlights extensive lateral gene transfer and early evolution of tyrosine kinase signaling.</title>
        <authorList>
            <person name="Clarke M."/>
            <person name="Lohan A.J."/>
            <person name="Liu B."/>
            <person name="Lagkouvardos I."/>
            <person name="Roy S."/>
            <person name="Zafar N."/>
            <person name="Bertelli C."/>
            <person name="Schilde C."/>
            <person name="Kianianmomeni A."/>
            <person name="Burglin T.R."/>
            <person name="Frech C."/>
            <person name="Turcotte B."/>
            <person name="Kopec K.O."/>
            <person name="Synnott J.M."/>
            <person name="Choo C."/>
            <person name="Paponov I."/>
            <person name="Finkler A."/>
            <person name="Soon Heng Tan C."/>
            <person name="Hutchins A.P."/>
            <person name="Weinmeier T."/>
            <person name="Rattei T."/>
            <person name="Chu J.S."/>
            <person name="Gimenez G."/>
            <person name="Irimia M."/>
            <person name="Rigden D.J."/>
            <person name="Fitzpatrick D.A."/>
            <person name="Lorenzo-Morales J."/>
            <person name="Bateman A."/>
            <person name="Chiu C.H."/>
            <person name="Tang P."/>
            <person name="Hegemann P."/>
            <person name="Fromm H."/>
            <person name="Raoult D."/>
            <person name="Greub G."/>
            <person name="Miranda-Saavedra D."/>
            <person name="Chen N."/>
            <person name="Nash P."/>
            <person name="Ginger M.L."/>
            <person name="Horn M."/>
            <person name="Schaap P."/>
            <person name="Caler L."/>
            <person name="Loftus B."/>
        </authorList>
    </citation>
    <scope>NUCLEOTIDE SEQUENCE [LARGE SCALE GENOMIC DNA]</scope>
    <source>
        <strain evidence="2 3">Neff</strain>
    </source>
</reference>